<dbReference type="VEuPathDB" id="VectorBase:RSAN_027958"/>
<keyword evidence="2" id="KW-1185">Reference proteome</keyword>
<protein>
    <recommendedName>
        <fullName evidence="3">MULE transposase domain-containing protein</fullName>
    </recommendedName>
</protein>
<name>A0A9D4T4Z7_RHISA</name>
<evidence type="ECO:0000313" key="1">
    <source>
        <dbReference type="EMBL" id="KAH7975747.1"/>
    </source>
</evidence>
<sequence>MGELESAKLRDGVTMDAVLDDVRSNLDDTLHRINLLTKQDHQNLVTVLCVDEFGNGFSVAYCVINHTDRKAMLSFFMAIISKTGPTTAKAFMTDDAPEFYNAWQQIMGLPQHRLLCTWHVDKGWREAINKRIHDKILKAFTYKVGSLCVVVPSELSLLADRSRASPLLNLTATLRVASFQKSSSRLGQPRPFNMS</sequence>
<accession>A0A9D4T4Z7</accession>
<reference evidence="1" key="1">
    <citation type="journal article" date="2020" name="Cell">
        <title>Large-Scale Comparative Analyses of Tick Genomes Elucidate Their Genetic Diversity and Vector Capacities.</title>
        <authorList>
            <consortium name="Tick Genome and Microbiome Consortium (TIGMIC)"/>
            <person name="Jia N."/>
            <person name="Wang J."/>
            <person name="Shi W."/>
            <person name="Du L."/>
            <person name="Sun Y."/>
            <person name="Zhan W."/>
            <person name="Jiang J.F."/>
            <person name="Wang Q."/>
            <person name="Zhang B."/>
            <person name="Ji P."/>
            <person name="Bell-Sakyi L."/>
            <person name="Cui X.M."/>
            <person name="Yuan T.T."/>
            <person name="Jiang B.G."/>
            <person name="Yang W.F."/>
            <person name="Lam T.T."/>
            <person name="Chang Q.C."/>
            <person name="Ding S.J."/>
            <person name="Wang X.J."/>
            <person name="Zhu J.G."/>
            <person name="Ruan X.D."/>
            <person name="Zhao L."/>
            <person name="Wei J.T."/>
            <person name="Ye R.Z."/>
            <person name="Que T.C."/>
            <person name="Du C.H."/>
            <person name="Zhou Y.H."/>
            <person name="Cheng J.X."/>
            <person name="Dai P.F."/>
            <person name="Guo W.B."/>
            <person name="Han X.H."/>
            <person name="Huang E.J."/>
            <person name="Li L.F."/>
            <person name="Wei W."/>
            <person name="Gao Y.C."/>
            <person name="Liu J.Z."/>
            <person name="Shao H.Z."/>
            <person name="Wang X."/>
            <person name="Wang C.C."/>
            <person name="Yang T.C."/>
            <person name="Huo Q.B."/>
            <person name="Li W."/>
            <person name="Chen H.Y."/>
            <person name="Chen S.E."/>
            <person name="Zhou L.G."/>
            <person name="Ni X.B."/>
            <person name="Tian J.H."/>
            <person name="Sheng Y."/>
            <person name="Liu T."/>
            <person name="Pan Y.S."/>
            <person name="Xia L.Y."/>
            <person name="Li J."/>
            <person name="Zhao F."/>
            <person name="Cao W.C."/>
        </authorList>
    </citation>
    <scope>NUCLEOTIDE SEQUENCE</scope>
    <source>
        <strain evidence="1">Rsan-2018</strain>
    </source>
</reference>
<comment type="caution">
    <text evidence="1">The sequence shown here is derived from an EMBL/GenBank/DDBJ whole genome shotgun (WGS) entry which is preliminary data.</text>
</comment>
<dbReference type="Proteomes" id="UP000821837">
    <property type="component" value="Chromosome 10"/>
</dbReference>
<evidence type="ECO:0000313" key="2">
    <source>
        <dbReference type="Proteomes" id="UP000821837"/>
    </source>
</evidence>
<gene>
    <name evidence="1" type="ORF">HPB52_004667</name>
</gene>
<evidence type="ECO:0008006" key="3">
    <source>
        <dbReference type="Google" id="ProtNLM"/>
    </source>
</evidence>
<reference evidence="1" key="2">
    <citation type="submission" date="2021-09" db="EMBL/GenBank/DDBJ databases">
        <authorList>
            <person name="Jia N."/>
            <person name="Wang J."/>
            <person name="Shi W."/>
            <person name="Du L."/>
            <person name="Sun Y."/>
            <person name="Zhan W."/>
            <person name="Jiang J."/>
            <person name="Wang Q."/>
            <person name="Zhang B."/>
            <person name="Ji P."/>
            <person name="Sakyi L.B."/>
            <person name="Cui X."/>
            <person name="Yuan T."/>
            <person name="Jiang B."/>
            <person name="Yang W."/>
            <person name="Lam T.T.-Y."/>
            <person name="Chang Q."/>
            <person name="Ding S."/>
            <person name="Wang X."/>
            <person name="Zhu J."/>
            <person name="Ruan X."/>
            <person name="Zhao L."/>
            <person name="Wei J."/>
            <person name="Que T."/>
            <person name="Du C."/>
            <person name="Cheng J."/>
            <person name="Dai P."/>
            <person name="Han X."/>
            <person name="Huang E."/>
            <person name="Gao Y."/>
            <person name="Liu J."/>
            <person name="Shao H."/>
            <person name="Ye R."/>
            <person name="Li L."/>
            <person name="Wei W."/>
            <person name="Wang X."/>
            <person name="Wang C."/>
            <person name="Huo Q."/>
            <person name="Li W."/>
            <person name="Guo W."/>
            <person name="Chen H."/>
            <person name="Chen S."/>
            <person name="Zhou L."/>
            <person name="Zhou L."/>
            <person name="Ni X."/>
            <person name="Tian J."/>
            <person name="Zhou Y."/>
            <person name="Sheng Y."/>
            <person name="Liu T."/>
            <person name="Pan Y."/>
            <person name="Xia L."/>
            <person name="Li J."/>
            <person name="Zhao F."/>
            <person name="Cao W."/>
        </authorList>
    </citation>
    <scope>NUCLEOTIDE SEQUENCE</scope>
    <source>
        <strain evidence="1">Rsan-2018</strain>
        <tissue evidence="1">Larvae</tissue>
    </source>
</reference>
<proteinExistence type="predicted"/>
<organism evidence="1 2">
    <name type="scientific">Rhipicephalus sanguineus</name>
    <name type="common">Brown dog tick</name>
    <name type="synonym">Ixodes sanguineus</name>
    <dbReference type="NCBI Taxonomy" id="34632"/>
    <lineage>
        <taxon>Eukaryota</taxon>
        <taxon>Metazoa</taxon>
        <taxon>Ecdysozoa</taxon>
        <taxon>Arthropoda</taxon>
        <taxon>Chelicerata</taxon>
        <taxon>Arachnida</taxon>
        <taxon>Acari</taxon>
        <taxon>Parasitiformes</taxon>
        <taxon>Ixodida</taxon>
        <taxon>Ixodoidea</taxon>
        <taxon>Ixodidae</taxon>
        <taxon>Rhipicephalinae</taxon>
        <taxon>Rhipicephalus</taxon>
        <taxon>Rhipicephalus</taxon>
    </lineage>
</organism>
<dbReference type="AlphaFoldDB" id="A0A9D4T4Z7"/>
<dbReference type="EMBL" id="JABSTV010001246">
    <property type="protein sequence ID" value="KAH7975747.1"/>
    <property type="molecule type" value="Genomic_DNA"/>
</dbReference>